<proteinExistence type="predicted"/>
<feature type="transmembrane region" description="Helical" evidence="1">
    <location>
        <begin position="244"/>
        <end position="261"/>
    </location>
</feature>
<dbReference type="Proteomes" id="UP000679848">
    <property type="component" value="Plasmid pMM59_01"/>
</dbReference>
<feature type="signal peptide" evidence="2">
    <location>
        <begin position="1"/>
        <end position="20"/>
    </location>
</feature>
<feature type="transmembrane region" description="Helical" evidence="1">
    <location>
        <begin position="211"/>
        <end position="232"/>
    </location>
</feature>
<feature type="transmembrane region" description="Helical" evidence="1">
    <location>
        <begin position="101"/>
        <end position="127"/>
    </location>
</feature>
<protein>
    <recommendedName>
        <fullName evidence="5">Stage III sporulation protein AE</fullName>
    </recommendedName>
</protein>
<feature type="transmembrane region" description="Helical" evidence="1">
    <location>
        <begin position="325"/>
        <end position="349"/>
    </location>
</feature>
<dbReference type="AlphaFoldDB" id="A0A830U8F6"/>
<evidence type="ECO:0000256" key="1">
    <source>
        <dbReference type="SAM" id="Phobius"/>
    </source>
</evidence>
<name>A0A830U8F6_9FIRM</name>
<keyword evidence="4" id="KW-1185">Reference proteome</keyword>
<feature type="transmembrane region" description="Helical" evidence="1">
    <location>
        <begin position="139"/>
        <end position="159"/>
    </location>
</feature>
<evidence type="ECO:0000256" key="2">
    <source>
        <dbReference type="SAM" id="SignalP"/>
    </source>
</evidence>
<organism evidence="3 4">
    <name type="scientific">Pusillibacter faecalis</name>
    <dbReference type="NCBI Taxonomy" id="2714358"/>
    <lineage>
        <taxon>Bacteria</taxon>
        <taxon>Bacillati</taxon>
        <taxon>Bacillota</taxon>
        <taxon>Clostridia</taxon>
        <taxon>Eubacteriales</taxon>
        <taxon>Oscillospiraceae</taxon>
        <taxon>Pusillibacter</taxon>
    </lineage>
</organism>
<dbReference type="Pfam" id="PF09546">
    <property type="entry name" value="Spore_III_AE"/>
    <property type="match status" value="1"/>
</dbReference>
<evidence type="ECO:0000313" key="4">
    <source>
        <dbReference type="Proteomes" id="UP000679848"/>
    </source>
</evidence>
<gene>
    <name evidence="3" type="ORF">MM59RIKEN_31340</name>
</gene>
<dbReference type="RefSeq" id="WP_187028499.1">
    <property type="nucleotide sequence ID" value="NZ_AP023421.1"/>
</dbReference>
<accession>A0A830U8F6</accession>
<keyword evidence="3" id="KW-0614">Plasmid</keyword>
<keyword evidence="1" id="KW-0472">Membrane</keyword>
<sequence length="357" mass="37267">MKRLILLVGLLMLLTLDVYATELPDDLKDALPESAEELMKDEKNLDFSDADGLTEGIALILKHLQNQFGDILRQRLQGAVSVLLVVVLCAALENTGGKQPLFLSMAGALSITVLTAGSLDMLIGLGAETIQELNLFSKALLPTLAAATAASGAITTATFQQVSTVFFADLLMNLINGLLMPMVYLYIGAMTAGACMSESRLWTIAEGLKKAITWILTSSLLLFTVYLSVVRVISGAVDGTTVKVAKTAISGVVPVVGGIIAEASETVLLGAGMLRNTIGIFGMLAILAACAYPFLQLGIQYLLYKLTAFLAGTLGTPGLCKLVDGLGGAFGLVLGMTGGCALLLLISVYSSVAAVMP</sequence>
<dbReference type="EMBL" id="AP023421">
    <property type="protein sequence ID" value="BCK85815.1"/>
    <property type="molecule type" value="Genomic_DNA"/>
</dbReference>
<evidence type="ECO:0000313" key="3">
    <source>
        <dbReference type="EMBL" id="BCK85815.1"/>
    </source>
</evidence>
<feature type="transmembrane region" description="Helical" evidence="1">
    <location>
        <begin position="273"/>
        <end position="295"/>
    </location>
</feature>
<keyword evidence="1" id="KW-1133">Transmembrane helix</keyword>
<dbReference type="InterPro" id="IPR014194">
    <property type="entry name" value="Spore_III_AE"/>
</dbReference>
<keyword evidence="2" id="KW-0732">Signal</keyword>
<feature type="chain" id="PRO_5038446338" description="Stage III sporulation protein AE" evidence="2">
    <location>
        <begin position="21"/>
        <end position="357"/>
    </location>
</feature>
<evidence type="ECO:0008006" key="5">
    <source>
        <dbReference type="Google" id="ProtNLM"/>
    </source>
</evidence>
<dbReference type="KEGG" id="pfaa:MM59RIKEN_31340"/>
<reference evidence="3" key="1">
    <citation type="submission" date="2020-09" db="EMBL/GenBank/DDBJ databases">
        <title>New species isolated from human feces.</title>
        <authorList>
            <person name="Kitahara M."/>
            <person name="Shigeno Y."/>
            <person name="Shime M."/>
            <person name="Matsumoto Y."/>
            <person name="Nakamura S."/>
            <person name="Motooka D."/>
            <person name="Fukuoka S."/>
            <person name="Nishikawa H."/>
            <person name="Benno Y."/>
        </authorList>
    </citation>
    <scope>NUCLEOTIDE SEQUENCE</scope>
    <source>
        <strain evidence="3">MM59</strain>
        <plasmid evidence="3">pMM59_01</plasmid>
    </source>
</reference>
<geneLocation type="plasmid" evidence="3 4">
    <name>pMM59_01</name>
</geneLocation>
<keyword evidence="1" id="KW-0812">Transmembrane</keyword>